<protein>
    <recommendedName>
        <fullName evidence="14">PNPLA domain-containing protein</fullName>
    </recommendedName>
</protein>
<dbReference type="STRING" id="342668.A0A1B8G9N2"/>
<feature type="short sequence motif" description="DGA/G" evidence="8">
    <location>
        <begin position="722"/>
        <end position="724"/>
    </location>
</feature>
<evidence type="ECO:0000256" key="7">
    <source>
        <dbReference type="PROSITE-ProRule" id="PRU00175"/>
    </source>
</evidence>
<feature type="compositionally biased region" description="Basic residues" evidence="9">
    <location>
        <begin position="1019"/>
        <end position="1029"/>
    </location>
</feature>
<dbReference type="PROSITE" id="PS50089">
    <property type="entry name" value="ZF_RING_2"/>
    <property type="match status" value="1"/>
</dbReference>
<evidence type="ECO:0000259" key="10">
    <source>
        <dbReference type="PROSITE" id="PS50089"/>
    </source>
</evidence>
<feature type="region of interest" description="Disordered" evidence="9">
    <location>
        <begin position="964"/>
        <end position="1029"/>
    </location>
</feature>
<feature type="domain" description="PNPLA" evidence="11">
    <location>
        <begin position="529"/>
        <end position="736"/>
    </location>
</feature>
<dbReference type="InterPro" id="IPR001841">
    <property type="entry name" value="Znf_RING"/>
</dbReference>
<reference evidence="13" key="2">
    <citation type="journal article" date="2018" name="Nat. Commun.">
        <title>Extreme sensitivity to ultraviolet light in the fungal pathogen causing white-nose syndrome of bats.</title>
        <authorList>
            <person name="Palmer J.M."/>
            <person name="Drees K.P."/>
            <person name="Foster J.T."/>
            <person name="Lindner D.L."/>
        </authorList>
    </citation>
    <scope>NUCLEOTIDE SEQUENCE [LARGE SCALE GENOMIC DNA]</scope>
    <source>
        <strain evidence="13">UAMH 10579</strain>
    </source>
</reference>
<evidence type="ECO:0000256" key="6">
    <source>
        <dbReference type="ARBA" id="ARBA00023098"/>
    </source>
</evidence>
<evidence type="ECO:0000313" key="13">
    <source>
        <dbReference type="Proteomes" id="UP000091956"/>
    </source>
</evidence>
<feature type="active site" description="Nucleophile" evidence="8">
    <location>
        <position position="569"/>
    </location>
</feature>
<dbReference type="Pfam" id="PF01734">
    <property type="entry name" value="Patatin"/>
    <property type="match status" value="1"/>
</dbReference>
<dbReference type="GO" id="GO:0016042">
    <property type="term" value="P:lipid catabolic process"/>
    <property type="evidence" value="ECO:0007669"/>
    <property type="project" value="UniProtKB-UniRule"/>
</dbReference>
<dbReference type="EMBL" id="KV460266">
    <property type="protein sequence ID" value="OBT92554.1"/>
    <property type="molecule type" value="Genomic_DNA"/>
</dbReference>
<dbReference type="InterPro" id="IPR013083">
    <property type="entry name" value="Znf_RING/FYVE/PHD"/>
</dbReference>
<evidence type="ECO:0000259" key="11">
    <source>
        <dbReference type="PROSITE" id="PS51635"/>
    </source>
</evidence>
<reference evidence="12 13" key="1">
    <citation type="submission" date="2016-03" db="EMBL/GenBank/DDBJ databases">
        <title>Comparative genomics of Pseudogymnoascus destructans, the fungus causing white-nose syndrome of bats.</title>
        <authorList>
            <person name="Palmer J.M."/>
            <person name="Drees K.P."/>
            <person name="Foster J.T."/>
            <person name="Lindner D.L."/>
        </authorList>
    </citation>
    <scope>NUCLEOTIDE SEQUENCE [LARGE SCALE GENOMIC DNA]</scope>
    <source>
        <strain evidence="12 13">UAMH 10579</strain>
    </source>
</reference>
<dbReference type="InterPro" id="IPR002641">
    <property type="entry name" value="PNPLA_dom"/>
</dbReference>
<feature type="active site" description="Proton acceptor" evidence="8">
    <location>
        <position position="722"/>
    </location>
</feature>
<evidence type="ECO:0008006" key="14">
    <source>
        <dbReference type="Google" id="ProtNLM"/>
    </source>
</evidence>
<keyword evidence="5 8" id="KW-0442">Lipid degradation</keyword>
<feature type="short sequence motif" description="GXSXG" evidence="8">
    <location>
        <begin position="567"/>
        <end position="571"/>
    </location>
</feature>
<dbReference type="RefSeq" id="XP_018126287.1">
    <property type="nucleotide sequence ID" value="XM_018278861.1"/>
</dbReference>
<evidence type="ECO:0000256" key="1">
    <source>
        <dbReference type="ARBA" id="ARBA00022723"/>
    </source>
</evidence>
<dbReference type="OrthoDB" id="3436894at2759"/>
<evidence type="ECO:0000256" key="8">
    <source>
        <dbReference type="PROSITE-ProRule" id="PRU01161"/>
    </source>
</evidence>
<evidence type="ECO:0000313" key="12">
    <source>
        <dbReference type="EMBL" id="OBT92554.1"/>
    </source>
</evidence>
<evidence type="ECO:0000256" key="4">
    <source>
        <dbReference type="ARBA" id="ARBA00022833"/>
    </source>
</evidence>
<feature type="domain" description="RING-type" evidence="10">
    <location>
        <begin position="464"/>
        <end position="510"/>
    </location>
</feature>
<dbReference type="GeneID" id="28842833"/>
<proteinExistence type="predicted"/>
<dbReference type="InterPro" id="IPR016035">
    <property type="entry name" value="Acyl_Trfase/lysoPLipase"/>
</dbReference>
<evidence type="ECO:0000256" key="5">
    <source>
        <dbReference type="ARBA" id="ARBA00022963"/>
    </source>
</evidence>
<dbReference type="Gene3D" id="3.40.1090.10">
    <property type="entry name" value="Cytosolic phospholipase A2 catalytic domain"/>
    <property type="match status" value="1"/>
</dbReference>
<feature type="compositionally biased region" description="Polar residues" evidence="9">
    <location>
        <begin position="999"/>
        <end position="1010"/>
    </location>
</feature>
<keyword evidence="3 8" id="KW-0378">Hydrolase</keyword>
<dbReference type="Gene3D" id="3.30.40.10">
    <property type="entry name" value="Zinc/RING finger domain, C3HC4 (zinc finger)"/>
    <property type="match status" value="1"/>
</dbReference>
<dbReference type="InterPro" id="IPR017907">
    <property type="entry name" value="Znf_RING_CS"/>
</dbReference>
<dbReference type="GO" id="GO:0016020">
    <property type="term" value="C:membrane"/>
    <property type="evidence" value="ECO:0007669"/>
    <property type="project" value="TreeGrafter"/>
</dbReference>
<dbReference type="GO" id="GO:0046486">
    <property type="term" value="P:glycerolipid metabolic process"/>
    <property type="evidence" value="ECO:0007669"/>
    <property type="project" value="UniProtKB-ARBA"/>
</dbReference>
<gene>
    <name evidence="12" type="ORF">VE01_09447</name>
</gene>
<dbReference type="PROSITE" id="PS00518">
    <property type="entry name" value="ZF_RING_1"/>
    <property type="match status" value="1"/>
</dbReference>
<keyword evidence="1" id="KW-0479">Metal-binding</keyword>
<feature type="short sequence motif" description="GXGXXG" evidence="8">
    <location>
        <begin position="533"/>
        <end position="538"/>
    </location>
</feature>
<dbReference type="PROSITE" id="PS51635">
    <property type="entry name" value="PNPLA"/>
    <property type="match status" value="1"/>
</dbReference>
<dbReference type="Proteomes" id="UP000091956">
    <property type="component" value="Unassembled WGS sequence"/>
</dbReference>
<dbReference type="PANTHER" id="PTHR24185">
    <property type="entry name" value="CALCIUM-INDEPENDENT PHOSPHOLIPASE A2-GAMMA"/>
    <property type="match status" value="1"/>
</dbReference>
<dbReference type="GO" id="GO:0008270">
    <property type="term" value="F:zinc ion binding"/>
    <property type="evidence" value="ECO:0007669"/>
    <property type="project" value="UniProtKB-KW"/>
</dbReference>
<dbReference type="AlphaFoldDB" id="A0A1B8G9N2"/>
<name>A0A1B8G9N2_9PEZI</name>
<evidence type="ECO:0000256" key="3">
    <source>
        <dbReference type="ARBA" id="ARBA00022801"/>
    </source>
</evidence>
<keyword evidence="2 7" id="KW-0863">Zinc-finger</keyword>
<dbReference type="CDD" id="cd07199">
    <property type="entry name" value="Pat17_PNPLA8_PNPLA9_like"/>
    <property type="match status" value="1"/>
</dbReference>
<evidence type="ECO:0000256" key="2">
    <source>
        <dbReference type="ARBA" id="ARBA00022771"/>
    </source>
</evidence>
<feature type="compositionally biased region" description="Basic and acidic residues" evidence="9">
    <location>
        <begin position="967"/>
        <end position="976"/>
    </location>
</feature>
<keyword evidence="4" id="KW-0862">Zinc</keyword>
<dbReference type="SUPFAM" id="SSF52151">
    <property type="entry name" value="FabD/lysophospholipase-like"/>
    <property type="match status" value="1"/>
</dbReference>
<evidence type="ECO:0000256" key="9">
    <source>
        <dbReference type="SAM" id="MobiDB-lite"/>
    </source>
</evidence>
<dbReference type="GO" id="GO:0019369">
    <property type="term" value="P:arachidonate metabolic process"/>
    <property type="evidence" value="ECO:0007669"/>
    <property type="project" value="TreeGrafter"/>
</dbReference>
<keyword evidence="13" id="KW-1185">Reference proteome</keyword>
<accession>A0A1B8G9N2</accession>
<sequence length="1029" mass="114132">MARSTWIDIRAGLDDLVFEEHRQAYAEFSDLVDADAQAPQMIMLVGEVQKTASIQKLGFGMARAPNHSGDIRLSVDPETTRWESPVLIADCELHVPKTFSRIIAGKAPLGITRRSLTWRKRMPLGIGIEPKDISNLFYTQIMLPFSTLICFFADDFRGLGEVAMLLATWLVNVINCPSDLPNNTQPRIMILLKENNSGEFNEETAMPQFLRMLVEEAAHRSRSPIERTRGRISPANIAMLFSHFGNIRILALPQPQSPHREWKALRKQILDESESVCIERSKAQFIFSATHLTSLFSFACDHFCGDVVRPFNFIRASRLPSPVPRNMATHLSEFMSQVDSVRLHTFAVPFIASALALDAYPPEMHGKALASVNGTPPNMAAVFNPRAVFDELYKQICQGIRNPRSENAEENAFDTLQLTDAIEHQFCQNVVVIAEGKTSAAAAHQSCLYYFREEWAEIRSTTSCFGCVARRPEHACSCGHAFCDLCLVNYGRSAPGAPWTIAVKFCPLCDVEVNKVVKLKPPTAGVRVFTADGGGVRGVVGIRWLKVLESNLRLPMPIQEHFDLVVGTSSGGLTGWGLSGEGWSVEECDNRYETLSGVAFHTGLPPQLHSIGIIQMIRHIIVSCTTGSRYSSSGIKKAICSSFGEDAVLFGNATSTKIAITATTTDKSSTVIFTNYSGPQRPVGCGYTTPSGKDARDMKVWEVARVTSAAPPYFKPYKGYHDGGLGGHNNPVNLALWEQDLIWDRKGKQPDFVLSLGTGSAIESDSGDTEGRTNTSWISQLFLPRLFRSFMKLLDGQKTWLELLNSVPQEHRSRYHRFTLGFHGPEPKLDDVNCMQGLRERVDTDASLLAAEVRRCIDNILASLFYLELDCLPLASGFSLLCQARILCRLDPGTRELRALLWQLKESQARFYVQSTEQVPCVDQVSYTKIQHGEPFCTPVEFRISSMDDLVDVKVDGITQRARRGMVKSEKRKTETNRAMGGKAADLPKVTAAKGGPQVPSQRRASTSPYLETLANGHNRPHPLARVSK</sequence>
<dbReference type="GO" id="GO:0047499">
    <property type="term" value="F:calcium-independent phospholipase A2 activity"/>
    <property type="evidence" value="ECO:0007669"/>
    <property type="project" value="TreeGrafter"/>
</dbReference>
<organism evidence="12 13">
    <name type="scientific">Pseudogymnoascus verrucosus</name>
    <dbReference type="NCBI Taxonomy" id="342668"/>
    <lineage>
        <taxon>Eukaryota</taxon>
        <taxon>Fungi</taxon>
        <taxon>Dikarya</taxon>
        <taxon>Ascomycota</taxon>
        <taxon>Pezizomycotina</taxon>
        <taxon>Leotiomycetes</taxon>
        <taxon>Thelebolales</taxon>
        <taxon>Thelebolaceae</taxon>
        <taxon>Pseudogymnoascus</taxon>
    </lineage>
</organism>
<keyword evidence="6 8" id="KW-0443">Lipid metabolism</keyword>
<dbReference type="PANTHER" id="PTHR24185:SF1">
    <property type="entry name" value="CALCIUM-INDEPENDENT PHOSPHOLIPASE A2-GAMMA"/>
    <property type="match status" value="1"/>
</dbReference>